<sequence length="76" mass="8413">MYCLCRSSKTIAVRIVLLDETDFLHELQVRSPTSIFPTLVGWAPEVDVISTPHQNPCVNRPRGVVSDAGHVVLKQA</sequence>
<dbReference type="EMBL" id="KE525303">
    <property type="protein sequence ID" value="KFB45458.1"/>
    <property type="molecule type" value="Genomic_DNA"/>
</dbReference>
<protein>
    <submittedName>
        <fullName evidence="1 2">IP17263p</fullName>
    </submittedName>
</protein>
<proteinExistence type="predicted"/>
<accession>A0A084W5G4</accession>
<dbReference type="VEuPathDB" id="VectorBase:ASIC013395"/>
<dbReference type="OrthoDB" id="8066919at2759"/>
<reference evidence="2" key="2">
    <citation type="submission" date="2020-05" db="UniProtKB">
        <authorList>
            <consortium name="EnsemblMetazoa"/>
        </authorList>
    </citation>
    <scope>IDENTIFICATION</scope>
</reference>
<keyword evidence="3" id="KW-1185">Reference proteome</keyword>
<evidence type="ECO:0000313" key="1">
    <source>
        <dbReference type="EMBL" id="KFB45458.1"/>
    </source>
</evidence>
<name>A0A084W5G4_ANOSI</name>
<dbReference type="EnsemblMetazoa" id="ASIC013395-RA">
    <property type="protein sequence ID" value="ASIC013395-PA"/>
    <property type="gene ID" value="ASIC013395"/>
</dbReference>
<evidence type="ECO:0000313" key="3">
    <source>
        <dbReference type="Proteomes" id="UP000030765"/>
    </source>
</evidence>
<dbReference type="EMBL" id="ATLV01020626">
    <property type="status" value="NOT_ANNOTATED_CDS"/>
    <property type="molecule type" value="Genomic_DNA"/>
</dbReference>
<dbReference type="AlphaFoldDB" id="A0A084W5G4"/>
<gene>
    <name evidence="1" type="ORF">ZHAS_00013395</name>
</gene>
<evidence type="ECO:0000313" key="2">
    <source>
        <dbReference type="EnsemblMetazoa" id="ASIC013395-PA"/>
    </source>
</evidence>
<reference evidence="1 3" key="1">
    <citation type="journal article" date="2014" name="BMC Genomics">
        <title>Genome sequence of Anopheles sinensis provides insight into genetics basis of mosquito competence for malaria parasites.</title>
        <authorList>
            <person name="Zhou D."/>
            <person name="Zhang D."/>
            <person name="Ding G."/>
            <person name="Shi L."/>
            <person name="Hou Q."/>
            <person name="Ye Y."/>
            <person name="Xu Y."/>
            <person name="Zhou H."/>
            <person name="Xiong C."/>
            <person name="Li S."/>
            <person name="Yu J."/>
            <person name="Hong S."/>
            <person name="Yu X."/>
            <person name="Zou P."/>
            <person name="Chen C."/>
            <person name="Chang X."/>
            <person name="Wang W."/>
            <person name="Lv Y."/>
            <person name="Sun Y."/>
            <person name="Ma L."/>
            <person name="Shen B."/>
            <person name="Zhu C."/>
        </authorList>
    </citation>
    <scope>NUCLEOTIDE SEQUENCE [LARGE SCALE GENOMIC DNA]</scope>
</reference>
<organism evidence="1">
    <name type="scientific">Anopheles sinensis</name>
    <name type="common">Mosquito</name>
    <dbReference type="NCBI Taxonomy" id="74873"/>
    <lineage>
        <taxon>Eukaryota</taxon>
        <taxon>Metazoa</taxon>
        <taxon>Ecdysozoa</taxon>
        <taxon>Arthropoda</taxon>
        <taxon>Hexapoda</taxon>
        <taxon>Insecta</taxon>
        <taxon>Pterygota</taxon>
        <taxon>Neoptera</taxon>
        <taxon>Endopterygota</taxon>
        <taxon>Diptera</taxon>
        <taxon>Nematocera</taxon>
        <taxon>Culicoidea</taxon>
        <taxon>Culicidae</taxon>
        <taxon>Anophelinae</taxon>
        <taxon>Anopheles</taxon>
    </lineage>
</organism>
<dbReference type="Proteomes" id="UP000030765">
    <property type="component" value="Unassembled WGS sequence"/>
</dbReference>